<keyword evidence="2" id="KW-1185">Reference proteome</keyword>
<dbReference type="InParanoid" id="A0A2R5FCY0"/>
<evidence type="ECO:0000313" key="1">
    <source>
        <dbReference type="EMBL" id="GBG16067.1"/>
    </source>
</evidence>
<gene>
    <name evidence="1" type="ORF">FCC1311_118402</name>
</gene>
<reference evidence="1 2" key="1">
    <citation type="submission" date="2017-12" db="EMBL/GenBank/DDBJ databases">
        <title>Sequencing, de novo assembly and annotation of complete genome of a new Thraustochytrid species, strain FCC1311.</title>
        <authorList>
            <person name="Sedici K."/>
            <person name="Godart F."/>
            <person name="Aiese Cigliano R."/>
            <person name="Sanseverino W."/>
            <person name="Barakat M."/>
            <person name="Ortet P."/>
            <person name="Marechal E."/>
            <person name="Cagnac O."/>
            <person name="Amato A."/>
        </authorList>
    </citation>
    <scope>NUCLEOTIDE SEQUENCE [LARGE SCALE GENOMIC DNA]</scope>
</reference>
<dbReference type="OrthoDB" id="8954335at2759"/>
<organism evidence="1 2">
    <name type="scientific">Hondaea fermentalgiana</name>
    <dbReference type="NCBI Taxonomy" id="2315210"/>
    <lineage>
        <taxon>Eukaryota</taxon>
        <taxon>Sar</taxon>
        <taxon>Stramenopiles</taxon>
        <taxon>Bigyra</taxon>
        <taxon>Labyrinthulomycetes</taxon>
        <taxon>Thraustochytrida</taxon>
        <taxon>Thraustochytriidae</taxon>
        <taxon>Hondaea</taxon>
    </lineage>
</organism>
<dbReference type="AlphaFoldDB" id="A0A2R5FCY0"/>
<evidence type="ECO:0000313" key="2">
    <source>
        <dbReference type="Proteomes" id="UP000241890"/>
    </source>
</evidence>
<protein>
    <submittedName>
        <fullName evidence="1">Neoverrucotoxin subunit beta</fullName>
    </submittedName>
</protein>
<feature type="non-terminal residue" evidence="1">
    <location>
        <position position="148"/>
    </location>
</feature>
<comment type="caution">
    <text evidence="1">The sequence shown here is derived from an EMBL/GenBank/DDBJ whole genome shotgun (WGS) entry which is preliminary data.</text>
</comment>
<dbReference type="Proteomes" id="UP000241890">
    <property type="component" value="Unassembled WGS sequence"/>
</dbReference>
<sequence>MSQQEKLVFSRVLGEGSHVIEAIDIEANAFVTFTYTFEAGDDREALSGSLKAVINSIPTMEIDADAALDKLDYSAFKKERLSFKYVGDVILPETPTSPESAFSAVKYLGKKLYEDADSMQGLPVAFRAMPICHYSGQSDTVLLRLISD</sequence>
<proteinExistence type="predicted"/>
<dbReference type="EMBL" id="BEYU01002034">
    <property type="protein sequence ID" value="GBG16067.1"/>
    <property type="molecule type" value="Genomic_DNA"/>
</dbReference>
<accession>A0A2R5FCY0</accession>
<name>A0A2R5FCY0_9STRA</name>